<dbReference type="AlphaFoldDB" id="A0A5B8M3R3"/>
<dbReference type="GO" id="GO:0004029">
    <property type="term" value="F:aldehyde dehydrogenase (NAD+) activity"/>
    <property type="evidence" value="ECO:0007669"/>
    <property type="project" value="TreeGrafter"/>
</dbReference>
<dbReference type="OrthoDB" id="9787292at2"/>
<feature type="domain" description="NAD-dependent epimerase/dehydratase" evidence="1">
    <location>
        <begin position="3"/>
        <end position="206"/>
    </location>
</feature>
<evidence type="ECO:0000259" key="1">
    <source>
        <dbReference type="Pfam" id="PF01370"/>
    </source>
</evidence>
<keyword evidence="3" id="KW-1185">Reference proteome</keyword>
<dbReference type="GO" id="GO:0005737">
    <property type="term" value="C:cytoplasm"/>
    <property type="evidence" value="ECO:0007669"/>
    <property type="project" value="TreeGrafter"/>
</dbReference>
<dbReference type="InterPro" id="IPR051783">
    <property type="entry name" value="NAD(P)-dependent_oxidoreduct"/>
</dbReference>
<dbReference type="EMBL" id="CP042305">
    <property type="protein sequence ID" value="QDZ14220.1"/>
    <property type="molecule type" value="Genomic_DNA"/>
</dbReference>
<dbReference type="Proteomes" id="UP000320216">
    <property type="component" value="Chromosome"/>
</dbReference>
<evidence type="ECO:0000313" key="2">
    <source>
        <dbReference type="EMBL" id="QDZ14220.1"/>
    </source>
</evidence>
<dbReference type="InterPro" id="IPR001509">
    <property type="entry name" value="Epimerase_deHydtase"/>
</dbReference>
<name>A0A5B8M3R3_9MICO</name>
<dbReference type="SUPFAM" id="SSF51735">
    <property type="entry name" value="NAD(P)-binding Rossmann-fold domains"/>
    <property type="match status" value="1"/>
</dbReference>
<dbReference type="Gene3D" id="3.40.50.720">
    <property type="entry name" value="NAD(P)-binding Rossmann-like Domain"/>
    <property type="match status" value="1"/>
</dbReference>
<gene>
    <name evidence="2" type="ORF">FPZ11_05070</name>
</gene>
<dbReference type="KEGG" id="huw:FPZ11_05070"/>
<evidence type="ECO:0000313" key="3">
    <source>
        <dbReference type="Proteomes" id="UP000320216"/>
    </source>
</evidence>
<dbReference type="InterPro" id="IPR036291">
    <property type="entry name" value="NAD(P)-bd_dom_sf"/>
</dbReference>
<accession>A0A5B8M3R3</accession>
<reference evidence="2 3" key="1">
    <citation type="submission" date="2019-07" db="EMBL/GenBank/DDBJ databases">
        <title>Full genome sequence of Humibacter sp. WJ7-1.</title>
        <authorList>
            <person name="Im W.-T."/>
        </authorList>
    </citation>
    <scope>NUCLEOTIDE SEQUENCE [LARGE SCALE GENOMIC DNA]</scope>
    <source>
        <strain evidence="2 3">WJ7-1</strain>
    </source>
</reference>
<dbReference type="PANTHER" id="PTHR48079">
    <property type="entry name" value="PROTEIN YEEZ"/>
    <property type="match status" value="1"/>
</dbReference>
<sequence length="284" mass="29087">MRILLAGGAGAIGRELTPALVAAGHEVWATSRSAAKGSVIAGAGGHPLVMDVYDVASIDAAFEAARPDVLLHELTDLGEYDVAANSRIRIEGTSALLDAAAGHGVERVIAQSISWVVADGDSLAEETEPLRPGIAPGAPELEQAVLAQPHGVVLRYGQFYGPGTWRSSQTPATPEALRLALAPMAEVSSFVHVADAAAATVLALGWPGGVVNVVDDEPAIAAEWMPVLAAALGAPSPEVPASLPHGRPISNALARSRGFAPRFASWREGFVSPDGGVVRSATAL</sequence>
<protein>
    <submittedName>
        <fullName evidence="2">NAD(P)-dependent oxidoreductase</fullName>
    </submittedName>
</protein>
<dbReference type="Pfam" id="PF01370">
    <property type="entry name" value="Epimerase"/>
    <property type="match status" value="1"/>
</dbReference>
<organism evidence="2 3">
    <name type="scientific">Humibacter ginsenosidimutans</name>
    <dbReference type="NCBI Taxonomy" id="2599293"/>
    <lineage>
        <taxon>Bacteria</taxon>
        <taxon>Bacillati</taxon>
        <taxon>Actinomycetota</taxon>
        <taxon>Actinomycetes</taxon>
        <taxon>Micrococcales</taxon>
        <taxon>Microbacteriaceae</taxon>
        <taxon>Humibacter</taxon>
    </lineage>
</organism>
<dbReference type="PANTHER" id="PTHR48079:SF6">
    <property type="entry name" value="NAD(P)-BINDING DOMAIN-CONTAINING PROTEIN-RELATED"/>
    <property type="match status" value="1"/>
</dbReference>
<proteinExistence type="predicted"/>
<dbReference type="RefSeq" id="WP_146318910.1">
    <property type="nucleotide sequence ID" value="NZ_CP042305.1"/>
</dbReference>